<evidence type="ECO:0000313" key="1">
    <source>
        <dbReference type="EMBL" id="BBL92263.1"/>
    </source>
</evidence>
<name>A0A510IEW4_9VIBR</name>
<dbReference type="Proteomes" id="UP000315115">
    <property type="component" value="Plasmid pAM7"/>
</dbReference>
<evidence type="ECO:0000313" key="2">
    <source>
        <dbReference type="Proteomes" id="UP000315115"/>
    </source>
</evidence>
<gene>
    <name evidence="1" type="ORF">VroAM7_49160</name>
</gene>
<dbReference type="EMBL" id="AP019800">
    <property type="protein sequence ID" value="BBL92263.1"/>
    <property type="molecule type" value="Genomic_DNA"/>
</dbReference>
<dbReference type="RefSeq" id="WP_126606173.1">
    <property type="nucleotide sequence ID" value="NZ_AP019800.1"/>
</dbReference>
<protein>
    <submittedName>
        <fullName evidence="1">Uncharacterized protein</fullName>
    </submittedName>
</protein>
<sequence length="139" mass="14832">MSKSINLGQLALCAIIGVVSGAGSAIITTDSMLKEQPEIKLVDIKKITGAQILSIEEKFKNQGVINPETVQLFGQKAAADMFIAINEIGGNDFILSKSQVVNFPENSEITNEVGNKLGLDLSNTELSEAINQLKIQSGK</sequence>
<proteinExistence type="predicted"/>
<reference evidence="2" key="1">
    <citation type="submission" date="2019-07" db="EMBL/GenBank/DDBJ databases">
        <title>Complete Genome Sequences of Vibrion rotiferianus strain AM7.</title>
        <authorList>
            <person name="Miyazaki K."/>
            <person name="Wiseschart A."/>
            <person name="Pootanakit K."/>
            <person name="Ishimori K."/>
            <person name="Kitahara K."/>
        </authorList>
    </citation>
    <scope>NUCLEOTIDE SEQUENCE [LARGE SCALE GENOMIC DNA]</scope>
    <source>
        <strain evidence="2">AM7</strain>
        <plasmid evidence="2">pam7 dna</plasmid>
    </source>
</reference>
<dbReference type="AlphaFoldDB" id="A0A510IEW4"/>
<keyword evidence="1" id="KW-0614">Plasmid</keyword>
<accession>A0A510IEW4</accession>
<geneLocation type="plasmid" evidence="2">
    <name>pam7 dna</name>
</geneLocation>
<organism evidence="1 2">
    <name type="scientific">Vibrio rotiferianus</name>
    <dbReference type="NCBI Taxonomy" id="190895"/>
    <lineage>
        <taxon>Bacteria</taxon>
        <taxon>Pseudomonadati</taxon>
        <taxon>Pseudomonadota</taxon>
        <taxon>Gammaproteobacteria</taxon>
        <taxon>Vibrionales</taxon>
        <taxon>Vibrionaceae</taxon>
        <taxon>Vibrio</taxon>
    </lineage>
</organism>